<dbReference type="InterPro" id="IPR025543">
    <property type="entry name" value="Dodecin-like"/>
</dbReference>
<dbReference type="EMBL" id="FMYF01000003">
    <property type="protein sequence ID" value="SDB81171.1"/>
    <property type="molecule type" value="Genomic_DNA"/>
</dbReference>
<sequence length="69" mass="7267">MSSHTYRVVEMVGTSPDGVDAAIANAVAAATAQLGEVGWYEVVQIRGHVENGTVAHHQVTLKIGARLPE</sequence>
<keyword evidence="2" id="KW-1185">Reference proteome</keyword>
<dbReference type="InterPro" id="IPR036694">
    <property type="entry name" value="Dodecin-like_sf"/>
</dbReference>
<dbReference type="SUPFAM" id="SSF89807">
    <property type="entry name" value="Dodecin-like"/>
    <property type="match status" value="1"/>
</dbReference>
<organism evidence="1 2">
    <name type="scientific">Raineyella antarctica</name>
    <dbReference type="NCBI Taxonomy" id="1577474"/>
    <lineage>
        <taxon>Bacteria</taxon>
        <taxon>Bacillati</taxon>
        <taxon>Actinomycetota</taxon>
        <taxon>Actinomycetes</taxon>
        <taxon>Propionibacteriales</taxon>
        <taxon>Propionibacteriaceae</taxon>
        <taxon>Raineyella</taxon>
    </lineage>
</organism>
<evidence type="ECO:0000313" key="2">
    <source>
        <dbReference type="Proteomes" id="UP000199086"/>
    </source>
</evidence>
<dbReference type="NCBIfam" id="NF043052">
    <property type="entry name" value="DodecBact"/>
    <property type="match status" value="1"/>
</dbReference>
<protein>
    <recommendedName>
        <fullName evidence="3">Dodecin family protein</fullName>
    </recommendedName>
</protein>
<dbReference type="InterPro" id="IPR050049">
    <property type="entry name" value="Dodecin_bact"/>
</dbReference>
<evidence type="ECO:0000313" key="1">
    <source>
        <dbReference type="EMBL" id="SDB81171.1"/>
    </source>
</evidence>
<dbReference type="RefSeq" id="WP_092607767.1">
    <property type="nucleotide sequence ID" value="NZ_FMYF01000003.1"/>
</dbReference>
<accession>A0A1G6GGN8</accession>
<dbReference type="Pfam" id="PF07311">
    <property type="entry name" value="Dodecin"/>
    <property type="match status" value="1"/>
</dbReference>
<dbReference type="PANTHER" id="PTHR39324:SF1">
    <property type="entry name" value="CALCIUM DODECIN"/>
    <property type="match status" value="1"/>
</dbReference>
<evidence type="ECO:0008006" key="3">
    <source>
        <dbReference type="Google" id="ProtNLM"/>
    </source>
</evidence>
<dbReference type="InterPro" id="IPR009923">
    <property type="entry name" value="Dodecin"/>
</dbReference>
<name>A0A1G6GGN8_9ACTN</name>
<dbReference type="Proteomes" id="UP000199086">
    <property type="component" value="Unassembled WGS sequence"/>
</dbReference>
<dbReference type="PANTHER" id="PTHR39324">
    <property type="entry name" value="CALCIUM DODECIN"/>
    <property type="match status" value="1"/>
</dbReference>
<dbReference type="Gene3D" id="3.30.1660.10">
    <property type="entry name" value="Flavin-binding protein dodecin"/>
    <property type="match status" value="1"/>
</dbReference>
<proteinExistence type="predicted"/>
<dbReference type="STRING" id="1577474.GA0111570_103226"/>
<reference evidence="1 2" key="1">
    <citation type="submission" date="2016-06" db="EMBL/GenBank/DDBJ databases">
        <authorList>
            <person name="Olsen C.W."/>
            <person name="Carey S."/>
            <person name="Hinshaw L."/>
            <person name="Karasin A.I."/>
        </authorList>
    </citation>
    <scope>NUCLEOTIDE SEQUENCE [LARGE SCALE GENOMIC DNA]</scope>
    <source>
        <strain evidence="1 2">LZ-22</strain>
    </source>
</reference>
<dbReference type="AlphaFoldDB" id="A0A1G6GGN8"/>
<gene>
    <name evidence="1" type="ORF">GA0111570_103226</name>
</gene>
<dbReference type="OrthoDB" id="9805889at2"/>